<dbReference type="STRING" id="760192.Halhy_5558"/>
<dbReference type="Proteomes" id="UP000008461">
    <property type="component" value="Chromosome"/>
</dbReference>
<dbReference type="EMBL" id="CP002691">
    <property type="protein sequence ID" value="AEE53382.1"/>
    <property type="molecule type" value="Genomic_DNA"/>
</dbReference>
<keyword evidence="3" id="KW-0732">Signal</keyword>
<feature type="domain" description="RagB/SusD" evidence="6">
    <location>
        <begin position="291"/>
        <end position="540"/>
    </location>
</feature>
<keyword evidence="4" id="KW-0472">Membrane</keyword>
<dbReference type="InterPro" id="IPR012944">
    <property type="entry name" value="SusD_RagB_dom"/>
</dbReference>
<dbReference type="InterPro" id="IPR011990">
    <property type="entry name" value="TPR-like_helical_dom_sf"/>
</dbReference>
<evidence type="ECO:0000259" key="6">
    <source>
        <dbReference type="Pfam" id="PF07980"/>
    </source>
</evidence>
<keyword evidence="9" id="KW-1185">Reference proteome</keyword>
<evidence type="ECO:0000256" key="5">
    <source>
        <dbReference type="ARBA" id="ARBA00023237"/>
    </source>
</evidence>
<evidence type="ECO:0000256" key="3">
    <source>
        <dbReference type="ARBA" id="ARBA00022729"/>
    </source>
</evidence>
<comment type="similarity">
    <text evidence="2">Belongs to the SusD family.</text>
</comment>
<dbReference type="SUPFAM" id="SSF48452">
    <property type="entry name" value="TPR-like"/>
    <property type="match status" value="1"/>
</dbReference>
<reference evidence="8 9" key="1">
    <citation type="journal article" date="2011" name="Stand. Genomic Sci.">
        <title>Complete genome sequence of Haliscomenobacter hydrossis type strain (O).</title>
        <authorList>
            <consortium name="US DOE Joint Genome Institute (JGI-PGF)"/>
            <person name="Daligault H."/>
            <person name="Lapidus A."/>
            <person name="Zeytun A."/>
            <person name="Nolan M."/>
            <person name="Lucas S."/>
            <person name="Del Rio T.G."/>
            <person name="Tice H."/>
            <person name="Cheng J.F."/>
            <person name="Tapia R."/>
            <person name="Han C."/>
            <person name="Goodwin L."/>
            <person name="Pitluck S."/>
            <person name="Liolios K."/>
            <person name="Pagani I."/>
            <person name="Ivanova N."/>
            <person name="Huntemann M."/>
            <person name="Mavromatis K."/>
            <person name="Mikhailova N."/>
            <person name="Pati A."/>
            <person name="Chen A."/>
            <person name="Palaniappan K."/>
            <person name="Land M."/>
            <person name="Hauser L."/>
            <person name="Brambilla E.M."/>
            <person name="Rohde M."/>
            <person name="Verbarg S."/>
            <person name="Goker M."/>
            <person name="Bristow J."/>
            <person name="Eisen J.A."/>
            <person name="Markowitz V."/>
            <person name="Hugenholtz P."/>
            <person name="Kyrpides N.C."/>
            <person name="Klenk H.P."/>
            <person name="Woyke T."/>
        </authorList>
    </citation>
    <scope>NUCLEOTIDE SEQUENCE [LARGE SCALE GENOMIC DNA]</scope>
    <source>
        <strain evidence="9">ATCC 27775 / DSM 1100 / LMG 10767 / O</strain>
    </source>
</reference>
<dbReference type="eggNOG" id="COG0561">
    <property type="taxonomic scope" value="Bacteria"/>
</dbReference>
<evidence type="ECO:0000256" key="2">
    <source>
        <dbReference type="ARBA" id="ARBA00006275"/>
    </source>
</evidence>
<dbReference type="GO" id="GO:0009279">
    <property type="term" value="C:cell outer membrane"/>
    <property type="evidence" value="ECO:0007669"/>
    <property type="project" value="UniProtKB-SubCell"/>
</dbReference>
<evidence type="ECO:0000313" key="8">
    <source>
        <dbReference type="EMBL" id="AEE53382.1"/>
    </source>
</evidence>
<comment type="subcellular location">
    <subcellularLocation>
        <location evidence="1">Cell outer membrane</location>
    </subcellularLocation>
</comment>
<sequence>MKHHFKYIISFWAVLLVSSCGKEFLDISPVDRLTADNFYRTETEIKASTASLYGFPWFDFNDKFFWCAGDEMSGNIYHTWDQEGQFFYFSFTEGNAHISSGWRGLFRVISYANSIINDMPPAAAGKVSDVVINRALGEARFMRGTAYYMLAEFWGDVPIVENSTELVSANNLILPKNTRTSVYELVRRDLTFAAENLPTSDNPGRVTQWSAKGMLAKLYLTMAQNLSDGKSAENFGKAKALAAEVIETSGLSLLPNYADLFKIENNNNQESLFAMQWMEGSYGIGNSRQANWARSSVITGNSEAWGGGKGVTYDFIQDVEPGDKRQPSIYMKPGDHYPDINKTSGGYTFLLVNRDPNDPNITLENAPPVLNSLKKYIVGSAEDNAGKVSTGQAVALNQYIMRLADVYLVYAEATLGAAPSTADAKALQYFNAIRTRAGLPTKNSITFADILKERRIEFGLESISWFDVKRFYYRDPQAALAYLSAQEKEYTYFRINTPNAPDENTPAGYQLNPPASLVKVDASKMFLPIPAAEVVANAQLAPGAPAVEYQFK</sequence>
<dbReference type="Pfam" id="PF14322">
    <property type="entry name" value="SusD-like_3"/>
    <property type="match status" value="1"/>
</dbReference>
<dbReference type="AlphaFoldDB" id="F4KTK8"/>
<dbReference type="InterPro" id="IPR033985">
    <property type="entry name" value="SusD-like_N"/>
</dbReference>
<evidence type="ECO:0000256" key="4">
    <source>
        <dbReference type="ARBA" id="ARBA00023136"/>
    </source>
</evidence>
<dbReference type="PROSITE" id="PS51257">
    <property type="entry name" value="PROKAR_LIPOPROTEIN"/>
    <property type="match status" value="1"/>
</dbReference>
<dbReference type="KEGG" id="hhy:Halhy_5558"/>
<dbReference type="Pfam" id="PF07980">
    <property type="entry name" value="SusD_RagB"/>
    <property type="match status" value="1"/>
</dbReference>
<dbReference type="Gene3D" id="1.25.40.390">
    <property type="match status" value="1"/>
</dbReference>
<proteinExistence type="inferred from homology"/>
<accession>F4KTK8</accession>
<reference key="2">
    <citation type="submission" date="2011-04" db="EMBL/GenBank/DDBJ databases">
        <title>Complete sequence of chromosome of Haliscomenobacter hydrossis DSM 1100.</title>
        <authorList>
            <consortium name="US DOE Joint Genome Institute (JGI-PGF)"/>
            <person name="Lucas S."/>
            <person name="Han J."/>
            <person name="Lapidus A."/>
            <person name="Bruce D."/>
            <person name="Goodwin L."/>
            <person name="Pitluck S."/>
            <person name="Peters L."/>
            <person name="Kyrpides N."/>
            <person name="Mavromatis K."/>
            <person name="Ivanova N."/>
            <person name="Ovchinnikova G."/>
            <person name="Pagani I."/>
            <person name="Daligault H."/>
            <person name="Detter J.C."/>
            <person name="Han C."/>
            <person name="Land M."/>
            <person name="Hauser L."/>
            <person name="Markowitz V."/>
            <person name="Cheng J.-F."/>
            <person name="Hugenholtz P."/>
            <person name="Woyke T."/>
            <person name="Wu D."/>
            <person name="Verbarg S."/>
            <person name="Frueling A."/>
            <person name="Brambilla E."/>
            <person name="Klenk H.-P."/>
            <person name="Eisen J.A."/>
        </authorList>
    </citation>
    <scope>NUCLEOTIDE SEQUENCE</scope>
    <source>
        <strain>DSM 1100</strain>
    </source>
</reference>
<organism evidence="8 9">
    <name type="scientific">Haliscomenobacter hydrossis (strain ATCC 27775 / DSM 1100 / LMG 10767 / O)</name>
    <dbReference type="NCBI Taxonomy" id="760192"/>
    <lineage>
        <taxon>Bacteria</taxon>
        <taxon>Pseudomonadati</taxon>
        <taxon>Bacteroidota</taxon>
        <taxon>Saprospiria</taxon>
        <taxon>Saprospirales</taxon>
        <taxon>Haliscomenobacteraceae</taxon>
        <taxon>Haliscomenobacter</taxon>
    </lineage>
</organism>
<gene>
    <name evidence="8" type="ordered locus">Halhy_5558</name>
</gene>
<protein>
    <submittedName>
        <fullName evidence="8">RagB/SusD domain-containing protein</fullName>
    </submittedName>
</protein>
<evidence type="ECO:0000313" key="9">
    <source>
        <dbReference type="Proteomes" id="UP000008461"/>
    </source>
</evidence>
<evidence type="ECO:0000256" key="1">
    <source>
        <dbReference type="ARBA" id="ARBA00004442"/>
    </source>
</evidence>
<dbReference type="HOGENOM" id="CLU_015553_1_3_10"/>
<feature type="domain" description="SusD-like N-terminal" evidence="7">
    <location>
        <begin position="90"/>
        <end position="220"/>
    </location>
</feature>
<dbReference type="OrthoDB" id="5694214at2"/>
<keyword evidence="5" id="KW-0998">Cell outer membrane</keyword>
<evidence type="ECO:0000259" key="7">
    <source>
        <dbReference type="Pfam" id="PF14322"/>
    </source>
</evidence>
<name>F4KTK8_HALH1</name>
<dbReference type="RefSeq" id="WP_013767912.1">
    <property type="nucleotide sequence ID" value="NC_015510.1"/>
</dbReference>